<dbReference type="Pfam" id="PF02010">
    <property type="entry name" value="REJ"/>
    <property type="match status" value="1"/>
</dbReference>
<feature type="compositionally biased region" description="Low complexity" evidence="6">
    <location>
        <begin position="229"/>
        <end position="248"/>
    </location>
</feature>
<evidence type="ECO:0000256" key="5">
    <source>
        <dbReference type="ARBA" id="ARBA00023136"/>
    </source>
</evidence>
<evidence type="ECO:0000256" key="1">
    <source>
        <dbReference type="ARBA" id="ARBA00004370"/>
    </source>
</evidence>
<evidence type="ECO:0000313" key="8">
    <source>
        <dbReference type="EMBL" id="ETO12625.1"/>
    </source>
</evidence>
<accession>X6MHS8</accession>
<dbReference type="EMBL" id="ASPP01021245">
    <property type="protein sequence ID" value="ETO12625.1"/>
    <property type="molecule type" value="Genomic_DNA"/>
</dbReference>
<keyword evidence="9" id="KW-1185">Reference proteome</keyword>
<dbReference type="Proteomes" id="UP000023152">
    <property type="component" value="Unassembled WGS sequence"/>
</dbReference>
<dbReference type="InterPro" id="IPR002859">
    <property type="entry name" value="PKD/REJ-like"/>
</dbReference>
<keyword evidence="3" id="KW-0677">Repeat</keyword>
<keyword evidence="4" id="KW-1133">Transmembrane helix</keyword>
<feature type="region of interest" description="Disordered" evidence="6">
    <location>
        <begin position="202"/>
        <end position="264"/>
    </location>
</feature>
<dbReference type="OrthoDB" id="6022660at2759"/>
<evidence type="ECO:0000256" key="4">
    <source>
        <dbReference type="ARBA" id="ARBA00022989"/>
    </source>
</evidence>
<evidence type="ECO:0000256" key="6">
    <source>
        <dbReference type="SAM" id="MobiDB-lite"/>
    </source>
</evidence>
<protein>
    <recommendedName>
        <fullName evidence="7">PKD/REJ-like domain-containing protein</fullName>
    </recommendedName>
</protein>
<dbReference type="PANTHER" id="PTHR46730">
    <property type="entry name" value="POLYCYSTIN-1"/>
    <property type="match status" value="1"/>
</dbReference>
<dbReference type="GO" id="GO:0006816">
    <property type="term" value="P:calcium ion transport"/>
    <property type="evidence" value="ECO:0007669"/>
    <property type="project" value="TreeGrafter"/>
</dbReference>
<evidence type="ECO:0000256" key="2">
    <source>
        <dbReference type="ARBA" id="ARBA00022692"/>
    </source>
</evidence>
<feature type="compositionally biased region" description="Low complexity" evidence="6">
    <location>
        <begin position="202"/>
        <end position="218"/>
    </location>
</feature>
<dbReference type="GO" id="GO:0005261">
    <property type="term" value="F:monoatomic cation channel activity"/>
    <property type="evidence" value="ECO:0007669"/>
    <property type="project" value="TreeGrafter"/>
</dbReference>
<keyword evidence="2" id="KW-0812">Transmembrane</keyword>
<comment type="caution">
    <text evidence="8">The sequence shown here is derived from an EMBL/GenBank/DDBJ whole genome shotgun (WGS) entry which is preliminary data.</text>
</comment>
<keyword evidence="5" id="KW-0472">Membrane</keyword>
<dbReference type="PANTHER" id="PTHR46730:SF1">
    <property type="entry name" value="PLAT DOMAIN-CONTAINING PROTEIN"/>
    <property type="match status" value="1"/>
</dbReference>
<gene>
    <name evidence="8" type="ORF">RFI_24754</name>
</gene>
<sequence length="1193" mass="132536">MPTQLRPTPSPTSSGKDCALAESCANDPHLRCTGEFCWISCGGYRACASSTIVCDGTCLIYCNGQQSCQNTLITLTKQSILYLLRCGTAAACQGMEVIASRNATIQSWQCTKHQSCKDSRLWCRGSSDCSVFCGMDDSCSHMDLYCLDTSTVCDVYTATTRSNRNITLYCDNSATCQCENCTQITMSPIIAPTFQPTVSPIPTMSPTLPTLAPTSAPTIAQPTSAPVRSPTKNPTTKRPTKSPTLSPSDMPTPPPTFRPSGMPTYSPTKQIIPIEVTDSRFSSDSSSILIQFSSQLQLLNRTLSASDFCTLLLRKNVATFSGCLCFYQRYLGQNQALRIVLSSRSSLVHINDTMVVSPRNLLASTQDNATHSFVFTSSNYTIVVQASDHPLFPQIRFGGYHDLGWLDDLMVTALSSLYLGYRTPNYQWDSGLIKEIDSKLFPVTTNISYLYIPYDALRSHWGTYNITLTITTVLGYVSSSQTQVTISDEWRPLVKVFFNPRCFLKFLLPLNGNELVKSTPVNTGTTNGLLLPIFYQEDANGHMNRLYSNSTHFTFLITNVSQYQVGTYEYLAEISLLHNNAIVGRAQDFCIFGVVHSPLDVVIQGGDRVINLLEVKTLVLNGSKTRDPDNKEAGIAELSFHWTCQVLNEQDQSSCDFMDTVTTDSDVFSVDSNELIANVVYQFALVVVHSASHRQSEADVFIRTYVSSAKNSYLFFSIYASSTVVGRMEKLTMYGPSTLHPKDGYVFKWSAYAMDTLPDITWLSEYGVTSTEDIVKSLTLLSTDGRSSCNLILAPNTLTSDTYYVFELTITIFNSSAHLSGSSYAIVYVLPDPIITNLFVYQQLANGTLLLLNDMEPPVSSHFWLHTYTIVLEHVYANVIDRNTTAKTYTYQFFYFNNNTVYSTSNADELLWIPIISTFQRSIRDVPLPCGRVIVKGCVTDEDSSQSCTYKSIWTPELNISNGECQLRQYFQTQLQNTNEYQMLLLNVILDELKQLHITLDMATKEPNCTNDIYTDLQNTVTVQGQSVLGLEDLEALIRASARLILLLHNLNATISISNEVVLLLDIFHIYFAEELLVGTGLVSALEELMQAMFDPLPQINPSQVIGDHGNCFHNNSAPTQYANNTLHWAATSTKICAIVHNIITLSSIWLAATLQYVSNDEVAYLQMNGYGHLSSLANQFKGIDGTDTCVYL</sequence>
<reference evidence="8 9" key="1">
    <citation type="journal article" date="2013" name="Curr. Biol.">
        <title>The Genome of the Foraminiferan Reticulomyxa filosa.</title>
        <authorList>
            <person name="Glockner G."/>
            <person name="Hulsmann N."/>
            <person name="Schleicher M."/>
            <person name="Noegel A.A."/>
            <person name="Eichinger L."/>
            <person name="Gallinger C."/>
            <person name="Pawlowski J."/>
            <person name="Sierra R."/>
            <person name="Euteneuer U."/>
            <person name="Pillet L."/>
            <person name="Moustafa A."/>
            <person name="Platzer M."/>
            <person name="Groth M."/>
            <person name="Szafranski K."/>
            <person name="Schliwa M."/>
        </authorList>
    </citation>
    <scope>NUCLEOTIDE SEQUENCE [LARGE SCALE GENOMIC DNA]</scope>
</reference>
<comment type="subcellular location">
    <subcellularLocation>
        <location evidence="1">Membrane</location>
    </subcellularLocation>
</comment>
<evidence type="ECO:0000313" key="9">
    <source>
        <dbReference type="Proteomes" id="UP000023152"/>
    </source>
</evidence>
<evidence type="ECO:0000256" key="3">
    <source>
        <dbReference type="ARBA" id="ARBA00022737"/>
    </source>
</evidence>
<organism evidence="8 9">
    <name type="scientific">Reticulomyxa filosa</name>
    <dbReference type="NCBI Taxonomy" id="46433"/>
    <lineage>
        <taxon>Eukaryota</taxon>
        <taxon>Sar</taxon>
        <taxon>Rhizaria</taxon>
        <taxon>Retaria</taxon>
        <taxon>Foraminifera</taxon>
        <taxon>Monothalamids</taxon>
        <taxon>Reticulomyxidae</taxon>
        <taxon>Reticulomyxa</taxon>
    </lineage>
</organism>
<feature type="domain" description="PKD/REJ-like" evidence="7">
    <location>
        <begin position="564"/>
        <end position="811"/>
    </location>
</feature>
<name>X6MHS8_RETFI</name>
<evidence type="ECO:0000259" key="7">
    <source>
        <dbReference type="Pfam" id="PF02010"/>
    </source>
</evidence>
<dbReference type="AlphaFoldDB" id="X6MHS8"/>
<proteinExistence type="predicted"/>
<dbReference type="GO" id="GO:0005886">
    <property type="term" value="C:plasma membrane"/>
    <property type="evidence" value="ECO:0007669"/>
    <property type="project" value="TreeGrafter"/>
</dbReference>